<dbReference type="HAMAP" id="MF_01077">
    <property type="entry name" value="RimP"/>
    <property type="match status" value="1"/>
</dbReference>
<dbReference type="EMBL" id="DXCC01000005">
    <property type="protein sequence ID" value="HIZ14677.1"/>
    <property type="molecule type" value="Genomic_DNA"/>
</dbReference>
<keyword evidence="2 3" id="KW-0690">Ribosome biogenesis</keyword>
<evidence type="ECO:0000256" key="3">
    <source>
        <dbReference type="HAMAP-Rule" id="MF_01077"/>
    </source>
</evidence>
<dbReference type="NCBIfam" id="NF002531">
    <property type="entry name" value="PRK02001.1"/>
    <property type="match status" value="1"/>
</dbReference>
<comment type="function">
    <text evidence="3">Required for maturation of 30S ribosomal subunits.</text>
</comment>
<dbReference type="SUPFAM" id="SSF75420">
    <property type="entry name" value="YhbC-like, N-terminal domain"/>
    <property type="match status" value="1"/>
</dbReference>
<evidence type="ECO:0000259" key="4">
    <source>
        <dbReference type="Pfam" id="PF02576"/>
    </source>
</evidence>
<dbReference type="GO" id="GO:0005829">
    <property type="term" value="C:cytosol"/>
    <property type="evidence" value="ECO:0007669"/>
    <property type="project" value="TreeGrafter"/>
</dbReference>
<evidence type="ECO:0000256" key="2">
    <source>
        <dbReference type="ARBA" id="ARBA00022517"/>
    </source>
</evidence>
<dbReference type="Proteomes" id="UP000824014">
    <property type="component" value="Unassembled WGS sequence"/>
</dbReference>
<dbReference type="PANTHER" id="PTHR33867:SF1">
    <property type="entry name" value="RIBOSOME MATURATION FACTOR RIMP"/>
    <property type="match status" value="1"/>
</dbReference>
<evidence type="ECO:0000313" key="6">
    <source>
        <dbReference type="Proteomes" id="UP000824014"/>
    </source>
</evidence>
<proteinExistence type="inferred from homology"/>
<dbReference type="Gene3D" id="3.30.300.70">
    <property type="entry name" value="RimP-like superfamily, N-terminal"/>
    <property type="match status" value="1"/>
</dbReference>
<reference evidence="5" key="1">
    <citation type="journal article" date="2021" name="PeerJ">
        <title>Extensive microbial diversity within the chicken gut microbiome revealed by metagenomics and culture.</title>
        <authorList>
            <person name="Gilroy R."/>
            <person name="Ravi A."/>
            <person name="Getino M."/>
            <person name="Pursley I."/>
            <person name="Horton D.L."/>
            <person name="Alikhan N.F."/>
            <person name="Baker D."/>
            <person name="Gharbi K."/>
            <person name="Hall N."/>
            <person name="Watson M."/>
            <person name="Adriaenssens E.M."/>
            <person name="Foster-Nyarko E."/>
            <person name="Jarju S."/>
            <person name="Secka A."/>
            <person name="Antonio M."/>
            <person name="Oren A."/>
            <person name="Chaudhuri R.R."/>
            <person name="La Ragione R."/>
            <person name="Hildebrand F."/>
            <person name="Pallen M.J."/>
        </authorList>
    </citation>
    <scope>NUCLEOTIDE SEQUENCE</scope>
    <source>
        <strain evidence="5">ChiHjej11B10-19426</strain>
    </source>
</reference>
<organism evidence="5 6">
    <name type="scientific">Candidatus Tidjanibacter faecipullorum</name>
    <dbReference type="NCBI Taxonomy" id="2838766"/>
    <lineage>
        <taxon>Bacteria</taxon>
        <taxon>Pseudomonadati</taxon>
        <taxon>Bacteroidota</taxon>
        <taxon>Bacteroidia</taxon>
        <taxon>Bacteroidales</taxon>
        <taxon>Rikenellaceae</taxon>
        <taxon>Tidjanibacter</taxon>
    </lineage>
</organism>
<sequence length="155" mass="17399">MIDTAKIEAIANAALEGSKLFLVSVTATPTNEIEVVIDSDDSVDIDDCVNLSQTIEAQFDREAEDFELTVTSAGVGQPLKLLRQYRKLIGQPVEVLLQNGTKIIAELRDATEEGITLAYEEMRAVEGKKRKQPFDVVQTWPMEEIKYTKEYLDFK</sequence>
<dbReference type="InterPro" id="IPR003728">
    <property type="entry name" value="Ribosome_maturation_RimP"/>
</dbReference>
<reference evidence="5" key="2">
    <citation type="submission" date="2021-04" db="EMBL/GenBank/DDBJ databases">
        <authorList>
            <person name="Gilroy R."/>
        </authorList>
    </citation>
    <scope>NUCLEOTIDE SEQUENCE</scope>
    <source>
        <strain evidence="5">ChiHjej11B10-19426</strain>
    </source>
</reference>
<evidence type="ECO:0000256" key="1">
    <source>
        <dbReference type="ARBA" id="ARBA00022490"/>
    </source>
</evidence>
<comment type="caution">
    <text evidence="5">The sequence shown here is derived from an EMBL/GenBank/DDBJ whole genome shotgun (WGS) entry which is preliminary data.</text>
</comment>
<protein>
    <recommendedName>
        <fullName evidence="3">Ribosome maturation factor RimP</fullName>
    </recommendedName>
</protein>
<dbReference type="InterPro" id="IPR028989">
    <property type="entry name" value="RimP_N"/>
</dbReference>
<dbReference type="AlphaFoldDB" id="A0A9D2DCX1"/>
<comment type="subcellular location">
    <subcellularLocation>
        <location evidence="3">Cytoplasm</location>
    </subcellularLocation>
</comment>
<keyword evidence="1 3" id="KW-0963">Cytoplasm</keyword>
<evidence type="ECO:0000313" key="5">
    <source>
        <dbReference type="EMBL" id="HIZ14677.1"/>
    </source>
</evidence>
<comment type="similarity">
    <text evidence="3">Belongs to the RimP family.</text>
</comment>
<dbReference type="GO" id="GO:0000028">
    <property type="term" value="P:ribosomal small subunit assembly"/>
    <property type="evidence" value="ECO:0007669"/>
    <property type="project" value="TreeGrafter"/>
</dbReference>
<dbReference type="GO" id="GO:0006412">
    <property type="term" value="P:translation"/>
    <property type="evidence" value="ECO:0007669"/>
    <property type="project" value="TreeGrafter"/>
</dbReference>
<dbReference type="InterPro" id="IPR035956">
    <property type="entry name" value="RimP_N_sf"/>
</dbReference>
<accession>A0A9D2DCX1</accession>
<dbReference type="Pfam" id="PF02576">
    <property type="entry name" value="RimP_N"/>
    <property type="match status" value="1"/>
</dbReference>
<gene>
    <name evidence="3 5" type="primary">rimP</name>
    <name evidence="5" type="ORF">H9816_02005</name>
</gene>
<name>A0A9D2DCX1_9BACT</name>
<feature type="domain" description="Ribosome maturation factor RimP N-terminal" evidence="4">
    <location>
        <begin position="13"/>
        <end position="75"/>
    </location>
</feature>
<dbReference type="PANTHER" id="PTHR33867">
    <property type="entry name" value="RIBOSOME MATURATION FACTOR RIMP"/>
    <property type="match status" value="1"/>
</dbReference>